<dbReference type="eggNOG" id="ENOG503491X">
    <property type="taxonomic scope" value="Bacteria"/>
</dbReference>
<protein>
    <submittedName>
        <fullName evidence="1">Uncharacterized protein</fullName>
    </submittedName>
</protein>
<organism evidence="1 2">
    <name type="scientific">Lentisphaera araneosa HTCC2155</name>
    <dbReference type="NCBI Taxonomy" id="313628"/>
    <lineage>
        <taxon>Bacteria</taxon>
        <taxon>Pseudomonadati</taxon>
        <taxon>Lentisphaerota</taxon>
        <taxon>Lentisphaeria</taxon>
        <taxon>Lentisphaerales</taxon>
        <taxon>Lentisphaeraceae</taxon>
        <taxon>Lentisphaera</taxon>
    </lineage>
</organism>
<accession>A6DSZ7</accession>
<reference evidence="1 2" key="1">
    <citation type="journal article" date="2010" name="J. Bacteriol.">
        <title>Genome sequence of Lentisphaera araneosa HTCC2155T, the type species of the order Lentisphaerales in the phylum Lentisphaerae.</title>
        <authorList>
            <person name="Thrash J.C."/>
            <person name="Cho J.C."/>
            <person name="Vergin K.L."/>
            <person name="Morris R.M."/>
            <person name="Giovannoni S.J."/>
        </authorList>
    </citation>
    <scope>NUCLEOTIDE SEQUENCE [LARGE SCALE GENOMIC DNA]</scope>
    <source>
        <strain evidence="1 2">HTCC2155</strain>
    </source>
</reference>
<dbReference type="Proteomes" id="UP000004947">
    <property type="component" value="Unassembled WGS sequence"/>
</dbReference>
<keyword evidence="2" id="KW-1185">Reference proteome</keyword>
<name>A6DSZ7_9BACT</name>
<sequence>MKYKNIHSAIHNFGDSFFSLMNYVDNNYVIDDLENIHRNGYDIEIDWINISFTPKEMVTKRILESISYRASYLKDHFKSQNVDIGAIKSLYFKWPAKGRKYMEATDDNSKKYKIYVQESK</sequence>
<dbReference type="RefSeq" id="WP_007280951.1">
    <property type="nucleotide sequence ID" value="NZ_ABCK01000033.1"/>
</dbReference>
<gene>
    <name evidence="1" type="ORF">LNTAR_24948</name>
</gene>
<evidence type="ECO:0000313" key="2">
    <source>
        <dbReference type="Proteomes" id="UP000004947"/>
    </source>
</evidence>
<comment type="caution">
    <text evidence="1">The sequence shown here is derived from an EMBL/GenBank/DDBJ whole genome shotgun (WGS) entry which is preliminary data.</text>
</comment>
<dbReference type="AlphaFoldDB" id="A6DSZ7"/>
<proteinExistence type="predicted"/>
<evidence type="ECO:0000313" key="1">
    <source>
        <dbReference type="EMBL" id="EDM25287.1"/>
    </source>
</evidence>
<dbReference type="EMBL" id="ABCK01000033">
    <property type="protein sequence ID" value="EDM25287.1"/>
    <property type="molecule type" value="Genomic_DNA"/>
</dbReference>
<dbReference type="STRING" id="313628.LNTAR_24948"/>